<reference evidence="5 6" key="1">
    <citation type="submission" date="2016-10" db="EMBL/GenBank/DDBJ databases">
        <authorList>
            <person name="de Groot N.N."/>
        </authorList>
    </citation>
    <scope>NUCLEOTIDE SEQUENCE [LARGE SCALE GENOMIC DNA]</scope>
    <source>
        <strain evidence="5 6">DSM 21771</strain>
    </source>
</reference>
<evidence type="ECO:0000313" key="6">
    <source>
        <dbReference type="Proteomes" id="UP000198853"/>
    </source>
</evidence>
<dbReference type="InterPro" id="IPR003778">
    <property type="entry name" value="CT_A_B"/>
</dbReference>
<evidence type="ECO:0000256" key="1">
    <source>
        <dbReference type="ARBA" id="ARBA00022741"/>
    </source>
</evidence>
<organism evidence="5 6">
    <name type="scientific">Natribacillus halophilus</name>
    <dbReference type="NCBI Taxonomy" id="549003"/>
    <lineage>
        <taxon>Bacteria</taxon>
        <taxon>Bacillati</taxon>
        <taxon>Bacillota</taxon>
        <taxon>Bacilli</taxon>
        <taxon>Bacillales</taxon>
        <taxon>Bacillaceae</taxon>
        <taxon>Natribacillus</taxon>
    </lineage>
</organism>
<evidence type="ECO:0000313" key="5">
    <source>
        <dbReference type="EMBL" id="SDI71734.1"/>
    </source>
</evidence>
<accession>A0A1G8MUZ7</accession>
<keyword evidence="6" id="KW-1185">Reference proteome</keyword>
<feature type="domain" description="Carboxyltransferase" evidence="4">
    <location>
        <begin position="24"/>
        <end position="322"/>
    </location>
</feature>
<proteinExistence type="predicted"/>
<evidence type="ECO:0000256" key="3">
    <source>
        <dbReference type="ARBA" id="ARBA00022840"/>
    </source>
</evidence>
<dbReference type="Gene3D" id="2.40.100.10">
    <property type="entry name" value="Cyclophilin-like"/>
    <property type="match status" value="1"/>
</dbReference>
<dbReference type="NCBIfam" id="TIGR00724">
    <property type="entry name" value="urea_amlyse_rel"/>
    <property type="match status" value="1"/>
</dbReference>
<dbReference type="RefSeq" id="WP_090397586.1">
    <property type="nucleotide sequence ID" value="NZ_FNEN01000005.1"/>
</dbReference>
<dbReference type="OrthoDB" id="9782422at2"/>
<dbReference type="Proteomes" id="UP000198853">
    <property type="component" value="Unassembled WGS sequence"/>
</dbReference>
<protein>
    <submittedName>
        <fullName evidence="5">Antagonist of KipI</fullName>
    </submittedName>
</protein>
<keyword evidence="3" id="KW-0067">ATP-binding</keyword>
<dbReference type="EMBL" id="FNEN01000005">
    <property type="protein sequence ID" value="SDI71734.1"/>
    <property type="molecule type" value="Genomic_DNA"/>
</dbReference>
<sequence>MSLHILKAGLFTTVQDGGRIGFLNQGVLASGPMDRISLQSANAIVGNNKNEAGLEMTMLGPEIKVERDSLIAITGSGMEPMIDGEAYSLGVPLFVPAGSTITFKPMSRGYRAYLAIAGGIAVPVVMNSKSTFVRAGIGGLDGRALEKEDRLHIGEKEEKAQERFEKISKKAGGHVFAENWGANGRLLDREQQKIRAFPGTHFEQFTRKSQEQFFQHPFTVSTQSDRMGYRLQTEDGDPPLELTESFSLLSEAIAFGTVQVPHDGQPIVLMADRQTIGGYPRLAQVAAVDLARVAQFRPNETFMFEQITFAEAESLYLKQAQAMREREIGISLKWNQIVNQ</sequence>
<dbReference type="InterPro" id="IPR029000">
    <property type="entry name" value="Cyclophilin-like_dom_sf"/>
</dbReference>
<dbReference type="GO" id="GO:0005524">
    <property type="term" value="F:ATP binding"/>
    <property type="evidence" value="ECO:0007669"/>
    <property type="project" value="UniProtKB-KW"/>
</dbReference>
<keyword evidence="1" id="KW-0547">Nucleotide-binding</keyword>
<dbReference type="SUPFAM" id="SSF50891">
    <property type="entry name" value="Cyclophilin-like"/>
    <property type="match status" value="1"/>
</dbReference>
<dbReference type="SMART" id="SM00797">
    <property type="entry name" value="AHS2"/>
    <property type="match status" value="1"/>
</dbReference>
<dbReference type="InterPro" id="IPR052708">
    <property type="entry name" value="PxpC"/>
</dbReference>
<gene>
    <name evidence="5" type="ORF">SAMN04488123_10540</name>
</gene>
<evidence type="ECO:0000259" key="4">
    <source>
        <dbReference type="SMART" id="SM00797"/>
    </source>
</evidence>
<dbReference type="AlphaFoldDB" id="A0A1G8MUZ7"/>
<name>A0A1G8MUZ7_9BACI</name>
<keyword evidence="2" id="KW-0378">Hydrolase</keyword>
<evidence type="ECO:0000256" key="2">
    <source>
        <dbReference type="ARBA" id="ARBA00022801"/>
    </source>
</evidence>
<dbReference type="Pfam" id="PF02626">
    <property type="entry name" value="CT_A_B"/>
    <property type="match status" value="1"/>
</dbReference>
<dbReference type="GO" id="GO:0016787">
    <property type="term" value="F:hydrolase activity"/>
    <property type="evidence" value="ECO:0007669"/>
    <property type="project" value="UniProtKB-KW"/>
</dbReference>
<dbReference type="PANTHER" id="PTHR43309">
    <property type="entry name" value="5-OXOPROLINASE SUBUNIT C"/>
    <property type="match status" value="1"/>
</dbReference>
<dbReference type="PANTHER" id="PTHR43309:SF5">
    <property type="entry name" value="5-OXOPROLINASE SUBUNIT C"/>
    <property type="match status" value="1"/>
</dbReference>